<name>A0A6P0CJM9_9RHOB</name>
<reference evidence="1 2" key="1">
    <citation type="submission" date="2020-01" db="EMBL/GenBank/DDBJ databases">
        <title>Sulfitobacter sediminilitoris sp. nov., isolated from a tidal flat.</title>
        <authorList>
            <person name="Park S."/>
            <person name="Yoon J.-H."/>
        </authorList>
    </citation>
    <scope>NUCLEOTIDE SEQUENCE [LARGE SCALE GENOMIC DNA]</scope>
    <source>
        <strain evidence="1 2">JBTF-M27</strain>
    </source>
</reference>
<comment type="caution">
    <text evidence="1">The sequence shown here is derived from an EMBL/GenBank/DDBJ whole genome shotgun (WGS) entry which is preliminary data.</text>
</comment>
<evidence type="ECO:0000313" key="1">
    <source>
        <dbReference type="EMBL" id="NEK24713.1"/>
    </source>
</evidence>
<evidence type="ECO:0000313" key="2">
    <source>
        <dbReference type="Proteomes" id="UP000468591"/>
    </source>
</evidence>
<keyword evidence="2" id="KW-1185">Reference proteome</keyword>
<dbReference type="AlphaFoldDB" id="A0A6P0CJM9"/>
<gene>
    <name evidence="1" type="ORF">GV827_20265</name>
</gene>
<dbReference type="RefSeq" id="WP_164355638.1">
    <property type="nucleotide sequence ID" value="NZ_JAABNT010000020.1"/>
</dbReference>
<dbReference type="EMBL" id="JAABNT010000020">
    <property type="protein sequence ID" value="NEK24713.1"/>
    <property type="molecule type" value="Genomic_DNA"/>
</dbReference>
<dbReference type="Proteomes" id="UP000468591">
    <property type="component" value="Unassembled WGS sequence"/>
</dbReference>
<accession>A0A6P0CJM9</accession>
<proteinExistence type="predicted"/>
<protein>
    <submittedName>
        <fullName evidence="1">Uncharacterized protein</fullName>
    </submittedName>
</protein>
<organism evidence="1 2">
    <name type="scientific">Sulfitobacter sediminilitoris</name>
    <dbReference type="NCBI Taxonomy" id="2698830"/>
    <lineage>
        <taxon>Bacteria</taxon>
        <taxon>Pseudomonadati</taxon>
        <taxon>Pseudomonadota</taxon>
        <taxon>Alphaproteobacteria</taxon>
        <taxon>Rhodobacterales</taxon>
        <taxon>Roseobacteraceae</taxon>
        <taxon>Sulfitobacter</taxon>
    </lineage>
</organism>
<sequence>MALQGVRGKQSGQSVFRLQRLPVCAEGVYHNGKWQALLSKRIKERQQMRNRNLWGDVRDNKAGDPVLKAWRLRKA</sequence>